<dbReference type="RefSeq" id="XP_003243460.1">
    <property type="nucleotide sequence ID" value="XM_003243412.3"/>
</dbReference>
<reference evidence="1" key="2">
    <citation type="submission" date="2022-06" db="UniProtKB">
        <authorList>
            <consortium name="EnsemblMetazoa"/>
        </authorList>
    </citation>
    <scope>IDENTIFICATION</scope>
</reference>
<organism evidence="1 2">
    <name type="scientific">Acyrthosiphon pisum</name>
    <name type="common">Pea aphid</name>
    <dbReference type="NCBI Taxonomy" id="7029"/>
    <lineage>
        <taxon>Eukaryota</taxon>
        <taxon>Metazoa</taxon>
        <taxon>Ecdysozoa</taxon>
        <taxon>Arthropoda</taxon>
        <taxon>Hexapoda</taxon>
        <taxon>Insecta</taxon>
        <taxon>Pterygota</taxon>
        <taxon>Neoptera</taxon>
        <taxon>Paraneoptera</taxon>
        <taxon>Hemiptera</taxon>
        <taxon>Sternorrhyncha</taxon>
        <taxon>Aphidomorpha</taxon>
        <taxon>Aphidoidea</taxon>
        <taxon>Aphididae</taxon>
        <taxon>Macrosiphini</taxon>
        <taxon>Acyrthosiphon</taxon>
    </lineage>
</organism>
<dbReference type="Proteomes" id="UP000007819">
    <property type="component" value="Chromosome X"/>
</dbReference>
<protein>
    <submittedName>
        <fullName evidence="1">Uncharacterized protein</fullName>
    </submittedName>
</protein>
<evidence type="ECO:0000313" key="1">
    <source>
        <dbReference type="EnsemblMetazoa" id="XP_003243460.1"/>
    </source>
</evidence>
<dbReference type="KEGG" id="api:100569269"/>
<proteinExistence type="predicted"/>
<sequence length="168" mass="19448">MGACQGRCKVPLSLYNKAVERAVKAETKMESSNALKWFVTARSAIEDFEVTHVPKIRIQVSKDINDLFERRRLRRELRWQRILENGEGYPVKKLLDRLEENKMSKDEFCLRISHAYGQLSKMIHNAVLTPGSGQISFSFLTSDEDVNKAIKIFMQGFEIKDQIIEIIK</sequence>
<dbReference type="GeneID" id="100569269"/>
<dbReference type="OrthoDB" id="6613963at2759"/>
<name>A0A8R1W5R7_ACYPI</name>
<accession>A0A8R1W5R7</accession>
<keyword evidence="2" id="KW-1185">Reference proteome</keyword>
<reference evidence="2" key="1">
    <citation type="submission" date="2010-06" db="EMBL/GenBank/DDBJ databases">
        <authorList>
            <person name="Jiang H."/>
            <person name="Abraham K."/>
            <person name="Ali S."/>
            <person name="Alsbrooks S.L."/>
            <person name="Anim B.N."/>
            <person name="Anosike U.S."/>
            <person name="Attaway T."/>
            <person name="Bandaranaike D.P."/>
            <person name="Battles P.K."/>
            <person name="Bell S.N."/>
            <person name="Bell A.V."/>
            <person name="Beltran B."/>
            <person name="Bickham C."/>
            <person name="Bustamante Y."/>
            <person name="Caleb T."/>
            <person name="Canada A."/>
            <person name="Cardenas V."/>
            <person name="Carter K."/>
            <person name="Chacko J."/>
            <person name="Chandrabose M.N."/>
            <person name="Chavez D."/>
            <person name="Chavez A."/>
            <person name="Chen L."/>
            <person name="Chu H.-S."/>
            <person name="Claassen K.J."/>
            <person name="Cockrell R."/>
            <person name="Collins M."/>
            <person name="Cooper J.A."/>
            <person name="Cree A."/>
            <person name="Curry S.M."/>
            <person name="Da Y."/>
            <person name="Dao M.D."/>
            <person name="Das B."/>
            <person name="Davila M.-L."/>
            <person name="Davy-Carroll L."/>
            <person name="Denson S."/>
            <person name="Dinh H."/>
            <person name="Ebong V.E."/>
            <person name="Edwards J.R."/>
            <person name="Egan A."/>
            <person name="El-Daye J."/>
            <person name="Escobedo L."/>
            <person name="Fernandez S."/>
            <person name="Fernando P.R."/>
            <person name="Flagg N."/>
            <person name="Forbes L.D."/>
            <person name="Fowler R.G."/>
            <person name="Fu Q."/>
            <person name="Gabisi R.A."/>
            <person name="Ganer J."/>
            <person name="Garbino Pronczuk A."/>
            <person name="Garcia R.M."/>
            <person name="Garner T."/>
            <person name="Garrett T.E."/>
            <person name="Gonzalez D.A."/>
            <person name="Hamid H."/>
            <person name="Hawkins E.S."/>
            <person name="Hirani K."/>
            <person name="Hogues M.E."/>
            <person name="Hollins B."/>
            <person name="Hsiao C.-H."/>
            <person name="Jabil R."/>
            <person name="James M.L."/>
            <person name="Jhangiani S.N."/>
            <person name="Johnson B."/>
            <person name="Johnson Q."/>
            <person name="Joshi V."/>
            <person name="Kalu J.B."/>
            <person name="Kam C."/>
            <person name="Kashfia A."/>
            <person name="Keebler J."/>
            <person name="Kisamo H."/>
            <person name="Kovar C.L."/>
            <person name="Lago L.A."/>
            <person name="Lai C.-Y."/>
            <person name="Laidlaw J."/>
            <person name="Lara F."/>
            <person name="Le T.-K."/>
            <person name="Lee S.L."/>
            <person name="Legall F.H."/>
            <person name="Lemon S.J."/>
            <person name="Lewis L.R."/>
            <person name="Li B."/>
            <person name="Liu Y."/>
            <person name="Liu Y.-S."/>
            <person name="Lopez J."/>
            <person name="Lozado R.J."/>
            <person name="Lu J."/>
            <person name="Madu R.C."/>
            <person name="Maheshwari M."/>
            <person name="Maheshwari R."/>
            <person name="Malloy K."/>
            <person name="Martinez E."/>
            <person name="Mathew T."/>
            <person name="Mercado I.C."/>
            <person name="Mercado C."/>
            <person name="Meyer B."/>
            <person name="Montgomery K."/>
            <person name="Morgan M.B."/>
            <person name="Munidasa M."/>
            <person name="Nazareth L.V."/>
            <person name="Nelson J."/>
            <person name="Ng B.M."/>
            <person name="Nguyen N.B."/>
            <person name="Nguyen P.Q."/>
            <person name="Nguyen T."/>
            <person name="Obregon M."/>
            <person name="Okwuonu G.O."/>
            <person name="Onwere C.G."/>
            <person name="Orozco G."/>
            <person name="Parra A."/>
            <person name="Patel S."/>
            <person name="Patil S."/>
            <person name="Perez A."/>
            <person name="Perez Y."/>
            <person name="Pham C."/>
            <person name="Primus E.L."/>
            <person name="Pu L.-L."/>
            <person name="Puazo M."/>
            <person name="Qin X."/>
            <person name="Quiroz J.B."/>
            <person name="Reese J."/>
            <person name="Richards S."/>
            <person name="Rives C.M."/>
            <person name="Robberts R."/>
            <person name="Ruiz S.J."/>
            <person name="Ruiz M.J."/>
            <person name="Santibanez J."/>
            <person name="Schneider B.W."/>
            <person name="Sisson I."/>
            <person name="Smith M."/>
            <person name="Sodergren E."/>
            <person name="Song X.-Z."/>
            <person name="Song B.B."/>
            <person name="Summersgill H."/>
            <person name="Thelus R."/>
            <person name="Thornton R.D."/>
            <person name="Trejos Z.Y."/>
            <person name="Usmani K."/>
            <person name="Vattathil S."/>
            <person name="Villasana D."/>
            <person name="Walker D.L."/>
            <person name="Wang S."/>
            <person name="Wang K."/>
            <person name="White C.S."/>
            <person name="Williams A.C."/>
            <person name="Williamson J."/>
            <person name="Wilson K."/>
            <person name="Woghiren I.O."/>
            <person name="Woodworth J.R."/>
            <person name="Worley K.C."/>
            <person name="Wright R.A."/>
            <person name="Wu W."/>
            <person name="Young L."/>
            <person name="Zhang L."/>
            <person name="Zhang J."/>
            <person name="Zhu Y."/>
            <person name="Muzny D.M."/>
            <person name="Weinstock G."/>
            <person name="Gibbs R.A."/>
        </authorList>
    </citation>
    <scope>NUCLEOTIDE SEQUENCE [LARGE SCALE GENOMIC DNA]</scope>
    <source>
        <strain evidence="2">LSR1</strain>
    </source>
</reference>
<evidence type="ECO:0000313" key="2">
    <source>
        <dbReference type="Proteomes" id="UP000007819"/>
    </source>
</evidence>
<dbReference type="AlphaFoldDB" id="A0A8R1W5R7"/>
<dbReference type="EnsemblMetazoa" id="XM_003243412.4">
    <property type="protein sequence ID" value="XP_003243460.1"/>
    <property type="gene ID" value="LOC100569269"/>
</dbReference>